<name>A0AAV6VUA1_9ARAC</name>
<reference evidence="2 3" key="1">
    <citation type="journal article" date="2022" name="Nat. Ecol. Evol.">
        <title>A masculinizing supergene underlies an exaggerated male reproductive morph in a spider.</title>
        <authorList>
            <person name="Hendrickx F."/>
            <person name="De Corte Z."/>
            <person name="Sonet G."/>
            <person name="Van Belleghem S.M."/>
            <person name="Kostlbacher S."/>
            <person name="Vangestel C."/>
        </authorList>
    </citation>
    <scope>NUCLEOTIDE SEQUENCE [LARGE SCALE GENOMIC DNA]</scope>
    <source>
        <strain evidence="2">W744_W776</strain>
    </source>
</reference>
<dbReference type="AlphaFoldDB" id="A0AAV6VUA1"/>
<evidence type="ECO:0000313" key="2">
    <source>
        <dbReference type="EMBL" id="KAG8199351.1"/>
    </source>
</evidence>
<sequence length="75" mass="8351">MEGYTELSSGLPNEVLRWISSTAFLFSSHLTQALLSLPRVKWLQSAKTNNGVSSRGPVLYVFECPYGAFSVRTPR</sequence>
<keyword evidence="1" id="KW-0812">Transmembrane</keyword>
<accession>A0AAV6VUA1</accession>
<feature type="transmembrane region" description="Helical" evidence="1">
    <location>
        <begin position="15"/>
        <end position="37"/>
    </location>
</feature>
<comment type="caution">
    <text evidence="2">The sequence shown here is derived from an EMBL/GenBank/DDBJ whole genome shotgun (WGS) entry which is preliminary data.</text>
</comment>
<keyword evidence="1" id="KW-0472">Membrane</keyword>
<protein>
    <submittedName>
        <fullName evidence="2">Uncharacterized protein</fullName>
    </submittedName>
</protein>
<evidence type="ECO:0000256" key="1">
    <source>
        <dbReference type="SAM" id="Phobius"/>
    </source>
</evidence>
<dbReference type="EMBL" id="JAFNEN010000028">
    <property type="protein sequence ID" value="KAG8199351.1"/>
    <property type="molecule type" value="Genomic_DNA"/>
</dbReference>
<evidence type="ECO:0000313" key="3">
    <source>
        <dbReference type="Proteomes" id="UP000827092"/>
    </source>
</evidence>
<keyword evidence="3" id="KW-1185">Reference proteome</keyword>
<gene>
    <name evidence="2" type="ORF">JTE90_011816</name>
</gene>
<proteinExistence type="predicted"/>
<organism evidence="2 3">
    <name type="scientific">Oedothorax gibbosus</name>
    <dbReference type="NCBI Taxonomy" id="931172"/>
    <lineage>
        <taxon>Eukaryota</taxon>
        <taxon>Metazoa</taxon>
        <taxon>Ecdysozoa</taxon>
        <taxon>Arthropoda</taxon>
        <taxon>Chelicerata</taxon>
        <taxon>Arachnida</taxon>
        <taxon>Araneae</taxon>
        <taxon>Araneomorphae</taxon>
        <taxon>Entelegynae</taxon>
        <taxon>Araneoidea</taxon>
        <taxon>Linyphiidae</taxon>
        <taxon>Erigoninae</taxon>
        <taxon>Oedothorax</taxon>
    </lineage>
</organism>
<dbReference type="Proteomes" id="UP000827092">
    <property type="component" value="Unassembled WGS sequence"/>
</dbReference>
<keyword evidence="1" id="KW-1133">Transmembrane helix</keyword>